<comment type="caution">
    <text evidence="8">The sequence shown here is derived from an EMBL/GenBank/DDBJ whole genome shotgun (WGS) entry which is preliminary data.</text>
</comment>
<evidence type="ECO:0000256" key="1">
    <source>
        <dbReference type="ARBA" id="ARBA00007737"/>
    </source>
</evidence>
<feature type="signal peptide" evidence="7">
    <location>
        <begin position="1"/>
        <end position="35"/>
    </location>
</feature>
<dbReference type="PANTHER" id="PTHR31933">
    <property type="entry name" value="O-FUCOSYLTRANSFERASE 2-RELATED"/>
    <property type="match status" value="1"/>
</dbReference>
<evidence type="ECO:0000256" key="6">
    <source>
        <dbReference type="ARBA" id="ARBA00030350"/>
    </source>
</evidence>
<proteinExistence type="inferred from homology"/>
<evidence type="ECO:0000256" key="2">
    <source>
        <dbReference type="ARBA" id="ARBA00022676"/>
    </source>
</evidence>
<evidence type="ECO:0000256" key="5">
    <source>
        <dbReference type="ARBA" id="ARBA00023277"/>
    </source>
</evidence>
<dbReference type="GO" id="GO:0006004">
    <property type="term" value="P:fucose metabolic process"/>
    <property type="evidence" value="ECO:0007669"/>
    <property type="project" value="UniProtKB-KW"/>
</dbReference>
<dbReference type="AlphaFoldDB" id="A0AAP0X4B7"/>
<sequence>MKLHYGNHRGGALAALFVLLLPILLPTLFTPLGHASPSILSEWNAPKPRHSRLLKSALQRQTSNAQQSDLWIPLANQGWKPCVESTTAPTLPEKSQGYIQVFLDGGLNQQRMGICDAVAVAKILNATLVIPYLEVNPVWRDSSTFMDIFDVDHFINVLKDDISIVRELPYEFSWSTREYYAAAIRATRVKTAPLHASANWYLENVLPILQSYEIAAISPFSHRLAFENLPMDIQRLRCKVNFQALVFVPHVRALGDALVSRLRYPPRKRWSTWY</sequence>
<evidence type="ECO:0000313" key="8">
    <source>
        <dbReference type="EMBL" id="KAK9284963.1"/>
    </source>
</evidence>
<dbReference type="PANTHER" id="PTHR31933:SF5">
    <property type="entry name" value="O-FUCOSYLTRANSFERASE 31"/>
    <property type="match status" value="1"/>
</dbReference>
<dbReference type="EMBL" id="JBBPBK010000005">
    <property type="protein sequence ID" value="KAK9284963.1"/>
    <property type="molecule type" value="Genomic_DNA"/>
</dbReference>
<feature type="chain" id="PRO_5042937851" description="O-fucosyltransferase family protein" evidence="7">
    <location>
        <begin position="36"/>
        <end position="274"/>
    </location>
</feature>
<dbReference type="GO" id="GO:0016757">
    <property type="term" value="F:glycosyltransferase activity"/>
    <property type="evidence" value="ECO:0007669"/>
    <property type="project" value="UniProtKB-KW"/>
</dbReference>
<keyword evidence="3" id="KW-0808">Transferase</keyword>
<evidence type="ECO:0000256" key="7">
    <source>
        <dbReference type="SAM" id="SignalP"/>
    </source>
</evidence>
<keyword evidence="5" id="KW-0119">Carbohydrate metabolism</keyword>
<dbReference type="Pfam" id="PF10250">
    <property type="entry name" value="O-FucT"/>
    <property type="match status" value="1"/>
</dbReference>
<dbReference type="InterPro" id="IPR019378">
    <property type="entry name" value="GDP-Fuc_O-FucTrfase"/>
</dbReference>
<protein>
    <recommendedName>
        <fullName evidence="6">O-fucosyltransferase family protein</fullName>
    </recommendedName>
</protein>
<gene>
    <name evidence="8" type="ORF">L1049_024145</name>
</gene>
<keyword evidence="2" id="KW-0328">Glycosyltransferase</keyword>
<dbReference type="Proteomes" id="UP001415857">
    <property type="component" value="Unassembled WGS sequence"/>
</dbReference>
<evidence type="ECO:0000313" key="9">
    <source>
        <dbReference type="Proteomes" id="UP001415857"/>
    </source>
</evidence>
<dbReference type="InterPro" id="IPR052272">
    <property type="entry name" value="GT106_glycosyltransferase"/>
</dbReference>
<organism evidence="8 9">
    <name type="scientific">Liquidambar formosana</name>
    <name type="common">Formosan gum</name>
    <dbReference type="NCBI Taxonomy" id="63359"/>
    <lineage>
        <taxon>Eukaryota</taxon>
        <taxon>Viridiplantae</taxon>
        <taxon>Streptophyta</taxon>
        <taxon>Embryophyta</taxon>
        <taxon>Tracheophyta</taxon>
        <taxon>Spermatophyta</taxon>
        <taxon>Magnoliopsida</taxon>
        <taxon>eudicotyledons</taxon>
        <taxon>Gunneridae</taxon>
        <taxon>Pentapetalae</taxon>
        <taxon>Saxifragales</taxon>
        <taxon>Altingiaceae</taxon>
        <taxon>Liquidambar</taxon>
    </lineage>
</organism>
<reference evidence="8 9" key="1">
    <citation type="journal article" date="2024" name="Plant J.">
        <title>Genome sequences and population genomics reveal climatic adaptation and genomic divergence between two closely related sweetgum species.</title>
        <authorList>
            <person name="Xu W.Q."/>
            <person name="Ren C.Q."/>
            <person name="Zhang X.Y."/>
            <person name="Comes H.P."/>
            <person name="Liu X.H."/>
            <person name="Li Y.G."/>
            <person name="Kettle C.J."/>
            <person name="Jalonen R."/>
            <person name="Gaisberger H."/>
            <person name="Ma Y.Z."/>
            <person name="Qiu Y.X."/>
        </authorList>
    </citation>
    <scope>NUCLEOTIDE SEQUENCE [LARGE SCALE GENOMIC DNA]</scope>
    <source>
        <strain evidence="8">Hangzhou</strain>
    </source>
</reference>
<accession>A0AAP0X4B7</accession>
<evidence type="ECO:0000256" key="3">
    <source>
        <dbReference type="ARBA" id="ARBA00022679"/>
    </source>
</evidence>
<comment type="similarity">
    <text evidence="1">Belongs to the glycosyltransferase GT106 family.</text>
</comment>
<keyword evidence="7" id="KW-0732">Signal</keyword>
<name>A0AAP0X4B7_LIQFO</name>
<keyword evidence="9" id="KW-1185">Reference proteome</keyword>
<evidence type="ECO:0000256" key="4">
    <source>
        <dbReference type="ARBA" id="ARBA00023253"/>
    </source>
</evidence>
<keyword evidence="4" id="KW-0294">Fucose metabolism</keyword>